<dbReference type="PANTHER" id="PTHR35546:SF108">
    <property type="entry name" value="F-BOX DOMAIN-CONTAINING PROTEIN"/>
    <property type="match status" value="1"/>
</dbReference>
<feature type="domain" description="F-box protein At3g26010-like beta-propeller" evidence="2">
    <location>
        <begin position="272"/>
        <end position="430"/>
    </location>
</feature>
<feature type="region of interest" description="Disordered" evidence="1">
    <location>
        <begin position="175"/>
        <end position="234"/>
    </location>
</feature>
<feature type="compositionally biased region" description="Acidic residues" evidence="1">
    <location>
        <begin position="217"/>
        <end position="228"/>
    </location>
</feature>
<dbReference type="PANTHER" id="PTHR35546">
    <property type="entry name" value="F-BOX PROTEIN INTERACTION DOMAIN PROTEIN-RELATED"/>
    <property type="match status" value="1"/>
</dbReference>
<evidence type="ECO:0000313" key="3">
    <source>
        <dbReference type="EMBL" id="KAG0541954.1"/>
    </source>
</evidence>
<dbReference type="EMBL" id="CM027681">
    <property type="protein sequence ID" value="KAG0541954.1"/>
    <property type="molecule type" value="Genomic_DNA"/>
</dbReference>
<dbReference type="InterPro" id="IPR055290">
    <property type="entry name" value="At3g26010-like"/>
</dbReference>
<accession>A0A921RLI5</accession>
<dbReference type="Proteomes" id="UP000807115">
    <property type="component" value="Chromosome 2"/>
</dbReference>
<reference evidence="3" key="1">
    <citation type="journal article" date="2019" name="BMC Genomics">
        <title>A new reference genome for Sorghum bicolor reveals high levels of sequence similarity between sweet and grain genotypes: implications for the genetics of sugar metabolism.</title>
        <authorList>
            <person name="Cooper E.A."/>
            <person name="Brenton Z.W."/>
            <person name="Flinn B.S."/>
            <person name="Jenkins J."/>
            <person name="Shu S."/>
            <person name="Flowers D."/>
            <person name="Luo F."/>
            <person name="Wang Y."/>
            <person name="Xia P."/>
            <person name="Barry K."/>
            <person name="Daum C."/>
            <person name="Lipzen A."/>
            <person name="Yoshinaga Y."/>
            <person name="Schmutz J."/>
            <person name="Saski C."/>
            <person name="Vermerris W."/>
            <person name="Kresovich S."/>
        </authorList>
    </citation>
    <scope>NUCLEOTIDE SEQUENCE</scope>
</reference>
<organism evidence="3 4">
    <name type="scientific">Sorghum bicolor</name>
    <name type="common">Sorghum</name>
    <name type="synonym">Sorghum vulgare</name>
    <dbReference type="NCBI Taxonomy" id="4558"/>
    <lineage>
        <taxon>Eukaryota</taxon>
        <taxon>Viridiplantae</taxon>
        <taxon>Streptophyta</taxon>
        <taxon>Embryophyta</taxon>
        <taxon>Tracheophyta</taxon>
        <taxon>Spermatophyta</taxon>
        <taxon>Magnoliopsida</taxon>
        <taxon>Liliopsida</taxon>
        <taxon>Poales</taxon>
        <taxon>Poaceae</taxon>
        <taxon>PACMAD clade</taxon>
        <taxon>Panicoideae</taxon>
        <taxon>Andropogonodae</taxon>
        <taxon>Andropogoneae</taxon>
        <taxon>Sorghinae</taxon>
        <taxon>Sorghum</taxon>
    </lineage>
</organism>
<evidence type="ECO:0000259" key="2">
    <source>
        <dbReference type="Pfam" id="PF24750"/>
    </source>
</evidence>
<sequence length="459" mass="50200">MEMTRTSAMIEAATILTVMMEMIKTAAVMETAMTWAVTMEIVKTPRVMMEMAKTAAVMEAAKTPTWTMEMAKTLAVMEAAKTLTWMMEMAKTAMETTKTLTWMTKMANTAAVMEVAETPTWTREMVKIVAVMEAVKTPTLMTKVVKKAAVMEAAKTTAWTTNMVNIAAVMEVAMTHSDDGGGDGEDGEGSSSDSGDDSHSDDGDGEDRSSDGGGDNSDSDDGDGEDSSSDGGNSDNLLCQIRVHFVDMFGRPLRPVDHCFPFLTELPGIENILLLNDCNGLLFGYIQESGKSLSRSYIESNPVTEQWVAVPVSHRKCTSLVFNPPASSHFHLVHIKKRDMIPVHIYSSKSGVWSPVRCDWGDLRIAPGLGSAYANGMLYVVLYEGDQIAVMDVEGNTRKIIPVPFQEGGEFQPCSLASPNSQGHLHLIYHADLGHGEILPEQQSNELFIWVLEDYDILI</sequence>
<protein>
    <recommendedName>
        <fullName evidence="2">F-box protein At3g26010-like beta-propeller domain-containing protein</fullName>
    </recommendedName>
</protein>
<proteinExistence type="predicted"/>
<comment type="caution">
    <text evidence="3">The sequence shown here is derived from an EMBL/GenBank/DDBJ whole genome shotgun (WGS) entry which is preliminary data.</text>
</comment>
<reference evidence="3" key="2">
    <citation type="submission" date="2020-10" db="EMBL/GenBank/DDBJ databases">
        <authorList>
            <person name="Cooper E.A."/>
            <person name="Brenton Z.W."/>
            <person name="Flinn B.S."/>
            <person name="Jenkins J."/>
            <person name="Shu S."/>
            <person name="Flowers D."/>
            <person name="Luo F."/>
            <person name="Wang Y."/>
            <person name="Xia P."/>
            <person name="Barry K."/>
            <person name="Daum C."/>
            <person name="Lipzen A."/>
            <person name="Yoshinaga Y."/>
            <person name="Schmutz J."/>
            <person name="Saski C."/>
            <person name="Vermerris W."/>
            <person name="Kresovich S."/>
        </authorList>
    </citation>
    <scope>NUCLEOTIDE SEQUENCE</scope>
</reference>
<evidence type="ECO:0000313" key="4">
    <source>
        <dbReference type="Proteomes" id="UP000807115"/>
    </source>
</evidence>
<feature type="compositionally biased region" description="Basic and acidic residues" evidence="1">
    <location>
        <begin position="196"/>
        <end position="210"/>
    </location>
</feature>
<name>A0A921RLI5_SORBI</name>
<dbReference type="Pfam" id="PF24750">
    <property type="entry name" value="b-prop_At3g26010-like"/>
    <property type="match status" value="1"/>
</dbReference>
<evidence type="ECO:0000256" key="1">
    <source>
        <dbReference type="SAM" id="MobiDB-lite"/>
    </source>
</evidence>
<gene>
    <name evidence="3" type="ORF">BDA96_02G060700</name>
</gene>
<dbReference type="AlphaFoldDB" id="A0A921RLI5"/>
<dbReference type="InterPro" id="IPR056592">
    <property type="entry name" value="Beta-prop_At3g26010-like"/>
</dbReference>